<reference evidence="1" key="2">
    <citation type="submission" date="2022-06" db="UniProtKB">
        <authorList>
            <consortium name="EnsemblMetazoa"/>
        </authorList>
    </citation>
    <scope>IDENTIFICATION</scope>
</reference>
<dbReference type="AlphaFoldDB" id="A0A044SCK0"/>
<name>A0A044SCK0_ONCVO</name>
<reference evidence="2" key="1">
    <citation type="submission" date="2013-10" db="EMBL/GenBank/DDBJ databases">
        <title>Genome sequencing of Onchocerca volvulus.</title>
        <authorList>
            <person name="Cotton J."/>
            <person name="Tsai J."/>
            <person name="Stanley E."/>
            <person name="Tracey A."/>
            <person name="Holroyd N."/>
            <person name="Lustigman S."/>
            <person name="Berriman M."/>
        </authorList>
    </citation>
    <scope>NUCLEOTIDE SEQUENCE</scope>
</reference>
<keyword evidence="2" id="KW-1185">Reference proteome</keyword>
<sequence>MDRRQERKYLKCLVNTAEKTVEQAAELEEKKKPLAGLSYKKKTIEWLVRQKSRIEKQVIMIVGIISKANKLEIELEESLHLVKDEMRE</sequence>
<dbReference type="EMBL" id="CMVM020000073">
    <property type="status" value="NOT_ANNOTATED_CDS"/>
    <property type="molecule type" value="Genomic_DNA"/>
</dbReference>
<accession>A0A044SCK0</accession>
<dbReference type="EnsemblMetazoa" id="OVOC2238.1">
    <property type="protein sequence ID" value="OVOC2238.1"/>
    <property type="gene ID" value="WBGene00239047"/>
</dbReference>
<protein>
    <submittedName>
        <fullName evidence="1">Uncharacterized protein</fullName>
    </submittedName>
</protein>
<evidence type="ECO:0000313" key="2">
    <source>
        <dbReference type="Proteomes" id="UP000024404"/>
    </source>
</evidence>
<organism evidence="1 2">
    <name type="scientific">Onchocerca volvulus</name>
    <dbReference type="NCBI Taxonomy" id="6282"/>
    <lineage>
        <taxon>Eukaryota</taxon>
        <taxon>Metazoa</taxon>
        <taxon>Ecdysozoa</taxon>
        <taxon>Nematoda</taxon>
        <taxon>Chromadorea</taxon>
        <taxon>Rhabditida</taxon>
        <taxon>Spirurina</taxon>
        <taxon>Spiruromorpha</taxon>
        <taxon>Filarioidea</taxon>
        <taxon>Onchocercidae</taxon>
        <taxon>Onchocerca</taxon>
    </lineage>
</organism>
<dbReference type="Proteomes" id="UP000024404">
    <property type="component" value="Unassembled WGS sequence"/>
</dbReference>
<proteinExistence type="predicted"/>
<dbReference type="EnsemblMetazoa" id="OVOC2239.1">
    <property type="protein sequence ID" value="OVOC2239.1"/>
    <property type="gene ID" value="WBGene00239048"/>
</dbReference>
<evidence type="ECO:0000313" key="1">
    <source>
        <dbReference type="EnsemblMetazoa" id="OVOC2238.1"/>
    </source>
</evidence>